<keyword evidence="5" id="KW-1185">Reference proteome</keyword>
<dbReference type="PANTHER" id="PTHR11686">
    <property type="entry name" value="GAMMA GLUTAMYL TRANSPEPTIDASE"/>
    <property type="match status" value="1"/>
</dbReference>
<feature type="compositionally biased region" description="Polar residues" evidence="2">
    <location>
        <begin position="9"/>
        <end position="27"/>
    </location>
</feature>
<feature type="binding site" evidence="1">
    <location>
        <position position="538"/>
    </location>
    <ligand>
        <name>L-glutamate</name>
        <dbReference type="ChEBI" id="CHEBI:29985"/>
    </ligand>
</feature>
<dbReference type="OrthoDB" id="1081007at2759"/>
<organism evidence="4 5">
    <name type="scientific">Patiria miniata</name>
    <name type="common">Bat star</name>
    <name type="synonym">Asterina miniata</name>
    <dbReference type="NCBI Taxonomy" id="46514"/>
    <lineage>
        <taxon>Eukaryota</taxon>
        <taxon>Metazoa</taxon>
        <taxon>Echinodermata</taxon>
        <taxon>Eleutherozoa</taxon>
        <taxon>Asterozoa</taxon>
        <taxon>Asteroidea</taxon>
        <taxon>Valvatacea</taxon>
        <taxon>Valvatida</taxon>
        <taxon>Asterinidae</taxon>
        <taxon>Patiria</taxon>
    </lineage>
</organism>
<keyword evidence="3" id="KW-1133">Transmembrane helix</keyword>
<dbReference type="GO" id="GO:0006751">
    <property type="term" value="P:glutathione catabolic process"/>
    <property type="evidence" value="ECO:0007669"/>
    <property type="project" value="InterPro"/>
</dbReference>
<evidence type="ECO:0008006" key="6">
    <source>
        <dbReference type="Google" id="ProtNLM"/>
    </source>
</evidence>
<reference evidence="4" key="1">
    <citation type="submission" date="2022-11" db="UniProtKB">
        <authorList>
            <consortium name="EnsemblMetazoa"/>
        </authorList>
    </citation>
    <scope>IDENTIFICATION</scope>
</reference>
<evidence type="ECO:0000256" key="3">
    <source>
        <dbReference type="SAM" id="Phobius"/>
    </source>
</evidence>
<evidence type="ECO:0000313" key="4">
    <source>
        <dbReference type="EnsemblMetazoa" id="XP_038059138.1"/>
    </source>
</evidence>
<evidence type="ECO:0000256" key="2">
    <source>
        <dbReference type="SAM" id="MobiDB-lite"/>
    </source>
</evidence>
<dbReference type="AlphaFoldDB" id="A0A914A5Q6"/>
<dbReference type="InterPro" id="IPR029055">
    <property type="entry name" value="Ntn_hydrolases_N"/>
</dbReference>
<name>A0A914A5Q6_PATMI</name>
<dbReference type="PANTHER" id="PTHR11686:SF9">
    <property type="entry name" value="RE13973P"/>
    <property type="match status" value="1"/>
</dbReference>
<dbReference type="GO" id="GO:0005886">
    <property type="term" value="C:plasma membrane"/>
    <property type="evidence" value="ECO:0007669"/>
    <property type="project" value="TreeGrafter"/>
</dbReference>
<evidence type="ECO:0000256" key="1">
    <source>
        <dbReference type="PIRSR" id="PIRSR600101-2"/>
    </source>
</evidence>
<dbReference type="InterPro" id="IPR043138">
    <property type="entry name" value="GGT_lsub"/>
</dbReference>
<dbReference type="SUPFAM" id="SSF56235">
    <property type="entry name" value="N-terminal nucleophile aminohydrolases (Ntn hydrolases)"/>
    <property type="match status" value="1"/>
</dbReference>
<dbReference type="EnsemblMetazoa" id="XM_038203210.1">
    <property type="protein sequence ID" value="XP_038059138.1"/>
    <property type="gene ID" value="LOC119730356"/>
</dbReference>
<accession>A0A914A5Q6</accession>
<dbReference type="FunFam" id="1.10.246.130:FF:000001">
    <property type="entry name" value="Gamma-glutamyltransferase 5 isoform 1"/>
    <property type="match status" value="1"/>
</dbReference>
<dbReference type="InterPro" id="IPR043137">
    <property type="entry name" value="GGT_ssub_C"/>
</dbReference>
<feature type="transmembrane region" description="Helical" evidence="3">
    <location>
        <begin position="100"/>
        <end position="123"/>
    </location>
</feature>
<feature type="binding site" evidence="1">
    <location>
        <position position="589"/>
    </location>
    <ligand>
        <name>L-glutamate</name>
        <dbReference type="ChEBI" id="CHEBI:29985"/>
    </ligand>
</feature>
<feature type="region of interest" description="Disordered" evidence="2">
    <location>
        <begin position="6"/>
        <end position="90"/>
    </location>
</feature>
<dbReference type="PRINTS" id="PR01210">
    <property type="entry name" value="GGTRANSPTASE"/>
</dbReference>
<dbReference type="Gene3D" id="1.10.246.130">
    <property type="match status" value="1"/>
</dbReference>
<dbReference type="GO" id="GO:0036374">
    <property type="term" value="F:glutathione hydrolase activity"/>
    <property type="evidence" value="ECO:0007669"/>
    <property type="project" value="InterPro"/>
</dbReference>
<dbReference type="Gene3D" id="3.60.20.40">
    <property type="match status" value="1"/>
</dbReference>
<protein>
    <recommendedName>
        <fullName evidence="6">Gamma-glutamyltranspeptidase 1</fullName>
    </recommendedName>
</protein>
<feature type="binding site" evidence="1">
    <location>
        <begin position="566"/>
        <end position="567"/>
    </location>
    <ligand>
        <name>L-glutamate</name>
        <dbReference type="ChEBI" id="CHEBI:29985"/>
    </ligand>
</feature>
<keyword evidence="3" id="KW-0812">Transmembrane</keyword>
<dbReference type="InterPro" id="IPR000101">
    <property type="entry name" value="GGT_peptidase"/>
</dbReference>
<sequence>MYIFAIARRTSTTDGTEASTSAGTNQAAGMENDGYQNGDETPKHDSEPTTKTGEPQGYDDVDLSISAHQQGGKTKYDVEAAGKKKSAKNRTEDEHKVPSYWFIFMVVLLGVGFFLALGLGLGLGHPDPKLKPYQFFNGAVASDRELCSRVGRDLMLNGGNALDAAIGTSFCVGVLNLHVGGVGGGGYLTFYNKTGTVAGAIKTVAVDGQVVAPSSASMDMFSGQEGSAVKGGMAIAIPGQVAGLFRAHKNHGGTLSWASLVEPSIRLAKGGFEIGEALAKAIKDNEDVIRNDTGLSEIFLTSAGGIKQQGDEVTLPKLAATLETIASQGADGFYKGDLANMIVDDVNEMVGGNISLADLEEYEARSADTVSIELGGGQLYDVGGIMVYAPPPPSSGILTNYILNILEGYSLSWRSTGDTSTEVETYHRMLESFKFALAEHSRLGDPEFEDSVKEVMGILGRTSTATTTRGKIQTDALQFLEYGSMYAPKMDPAGGATHISVKDGAGNAVSYTSSLSLDFGAKKRGTRTGIIFNAGMGDFTLPDESLVEGLSPSPVNSIQPGKRPLSSMSPLVLVDKDYEVKAVIGSSGGLEMITATAMMAAQTVWFEHNVIDAMERARFSTDLGVDSATKSVTYNHEASLETGVVNGLSSRGQIVNSVPLMSSVNYIMQTKKNRWYTNSDTRAPGSGYAHY</sequence>
<dbReference type="Proteomes" id="UP000887568">
    <property type="component" value="Unplaced"/>
</dbReference>
<proteinExistence type="predicted"/>
<keyword evidence="3" id="KW-0472">Membrane</keyword>
<dbReference type="RefSeq" id="XP_038059138.1">
    <property type="nucleotide sequence ID" value="XM_038203210.1"/>
</dbReference>
<dbReference type="GeneID" id="119730356"/>
<dbReference type="OMA" id="IMERYEM"/>
<evidence type="ECO:0000313" key="5">
    <source>
        <dbReference type="Proteomes" id="UP000887568"/>
    </source>
</evidence>
<dbReference type="Pfam" id="PF01019">
    <property type="entry name" value="G_glu_transpept"/>
    <property type="match status" value="1"/>
</dbReference>